<dbReference type="SUPFAM" id="SSF52540">
    <property type="entry name" value="P-loop containing nucleoside triphosphate hydrolases"/>
    <property type="match status" value="1"/>
</dbReference>
<dbReference type="Proteomes" id="UP000286576">
    <property type="component" value="Unassembled WGS sequence"/>
</dbReference>
<keyword evidence="1" id="KW-0812">Transmembrane</keyword>
<sequence>MKRFLTNWWTVSIFTTVVLILVFAVGLPLFVDFLKPWYVRVPVALFFIALWGLWWFLRRRREKKRNAALEAQLAEQNKAGEEAGVIAGRMKEALANLRKASGKQRNYLYTRPWYVIIGPPGAGKTTALLNSGLRFPFSDQAVGGSSGTRNLDFWFADEAVLLDTAGRYTTQDSDSEVDSSGWSSLLDMLRKNRPFEPINGVFVAIPTDDLLRGDVREIDRHALIVRQRLREIREKLETKLPVYLLLTKSDLIAGFPEYFADLDVDGRRAVLGHTFDWKGGPLDSERMVRAFDTMTNEVAARQPKRLQDEPDIRRRSLILGFPSQLHELRAPLHRFIEGAFLKEDRPSGELRGFYLTSGTQDGAALDRILNTMAQSYAIDASSTQADGRTFFLNRLLQDVAFKEAGLPIADSSATKRQRNRMVAICSAIGLVTLGLIAAWTVSFIGNRGFQAETARAAVAIDNEIERNQMDLVQVSDADTPLASSVTVLDALRALPEGYEARQAGSPDLSMRFGLFQSYLSRRNVEAYRTGLRRILLPRIMLDLETRMRANMSDAFALYEPLKIYLMLGGHHPQGEIDSEAVANMMMQEWSQYQFPGAENRPLRENLARHLEALTEDENISSSWAGREAPLDALLVDSARREIASLSPADRAYAIMKQRAINPAGDVRLSTELQQGEAEAFADPQLVMDTTVPYFFTREGFTQAYTMRLQTIPMTVESELWVLGEDADTGGLRREMGNITSGISARYASDYIAAWEGVVDVLKPADYFSNQQAYRAFTRAPSPLKKVLSVLRDNTTFEGGVEDQAGEVIGRALENNRVTRVASEMGSAASGGGLSADREIANHFRELHNWVGNGTDPAPVDEYVALVRQALQAVIVAGSPGIGTDSSTRLAEAMAPLSQAALEVPALLGDFAEDIATGGASAQVSSLQSEVGEAWAQNIRPECEAIVASKYPFDSQSPEDAGISETRQFFALNGTMDRFVKDRLDNYLDRQDDYWRWRDNEPIARGFSPATPGAFQKAALLRDMLAEGLPLEIALVDKGANVSRVDFSSGGLSMTFDEEGADNAQSLNWTLGGGLARTSEVRIYVDNNGAEELVWRHPNEGPWSLFRVLERADIRNRGEGRVQATFNPGPAQATFLVDFPPQFNPFGGGGLWSVTCPQNL</sequence>
<reference evidence="6 7" key="1">
    <citation type="submission" date="2018-08" db="EMBL/GenBank/DDBJ databases">
        <title>Erythrobacter zhengii sp.nov., a bacterium isolated from deep-sea sediment.</title>
        <authorList>
            <person name="Fang C."/>
            <person name="Wu Y.-H."/>
            <person name="Sun C."/>
            <person name="Wang H."/>
            <person name="Cheng H."/>
            <person name="Meng F.-X."/>
            <person name="Wang C.-S."/>
            <person name="Xu X.-W."/>
        </authorList>
    </citation>
    <scope>NUCLEOTIDE SEQUENCE [LARGE SCALE GENOMIC DNA]</scope>
    <source>
        <strain evidence="6 7">V18</strain>
    </source>
</reference>
<name>A0A418NN08_9SPHN</name>
<dbReference type="RefSeq" id="WP_119588168.1">
    <property type="nucleotide sequence ID" value="NZ_CAWODQ010000005.1"/>
</dbReference>
<dbReference type="InterPro" id="IPR048677">
    <property type="entry name" value="TssM1_hel"/>
</dbReference>
<evidence type="ECO:0000259" key="4">
    <source>
        <dbReference type="Pfam" id="PF14331"/>
    </source>
</evidence>
<feature type="domain" description="Type VI secretion system IcmF C-terminal" evidence="2">
    <location>
        <begin position="1032"/>
        <end position="1137"/>
    </location>
</feature>
<gene>
    <name evidence="6" type="primary">tssM</name>
    <name evidence="6" type="ORF">D2V07_17320</name>
</gene>
<protein>
    <submittedName>
        <fullName evidence="6">Type VI secretion system membrane subunit TssM</fullName>
    </submittedName>
</protein>
<feature type="domain" description="Type VI secretion system component TssM1 N-terminal" evidence="4">
    <location>
        <begin position="176"/>
        <end position="424"/>
    </location>
</feature>
<evidence type="ECO:0000313" key="6">
    <source>
        <dbReference type="EMBL" id="RIV82869.1"/>
    </source>
</evidence>
<organism evidence="6 7">
    <name type="scientific">Aurantiacibacter zhengii</name>
    <dbReference type="NCBI Taxonomy" id="2307003"/>
    <lineage>
        <taxon>Bacteria</taxon>
        <taxon>Pseudomonadati</taxon>
        <taxon>Pseudomonadota</taxon>
        <taxon>Alphaproteobacteria</taxon>
        <taxon>Sphingomonadales</taxon>
        <taxon>Erythrobacteraceae</taxon>
        <taxon>Aurantiacibacter</taxon>
    </lineage>
</organism>
<feature type="transmembrane region" description="Helical" evidence="1">
    <location>
        <begin position="421"/>
        <end position="445"/>
    </location>
</feature>
<evidence type="ECO:0000256" key="1">
    <source>
        <dbReference type="SAM" id="Phobius"/>
    </source>
</evidence>
<dbReference type="InterPro" id="IPR010623">
    <property type="entry name" value="IcmF_C"/>
</dbReference>
<accession>A0A418NN08</accession>
<keyword evidence="1" id="KW-1133">Transmembrane helix</keyword>
<feature type="transmembrane region" description="Helical" evidence="1">
    <location>
        <begin position="37"/>
        <end position="57"/>
    </location>
</feature>
<dbReference type="Pfam" id="PF06744">
    <property type="entry name" value="IcmF_C"/>
    <property type="match status" value="1"/>
</dbReference>
<dbReference type="Pfam" id="PF21070">
    <property type="entry name" value="IcmF_helical"/>
    <property type="match status" value="1"/>
</dbReference>
<evidence type="ECO:0000259" key="5">
    <source>
        <dbReference type="Pfam" id="PF21070"/>
    </source>
</evidence>
<proteinExistence type="predicted"/>
<evidence type="ECO:0000259" key="3">
    <source>
        <dbReference type="Pfam" id="PF06761"/>
    </source>
</evidence>
<comment type="caution">
    <text evidence="6">The sequence shown here is derived from an EMBL/GenBank/DDBJ whole genome shotgun (WGS) entry which is preliminary data.</text>
</comment>
<dbReference type="Pfam" id="PF06761">
    <property type="entry name" value="IcmF-related"/>
    <property type="match status" value="1"/>
</dbReference>
<feature type="domain" description="IcmF-related" evidence="3">
    <location>
        <begin position="487"/>
        <end position="795"/>
    </location>
</feature>
<dbReference type="PANTHER" id="PTHR36153:SF1">
    <property type="entry name" value="TYPE VI SECRETION SYSTEM COMPONENT TSSM1"/>
    <property type="match status" value="1"/>
</dbReference>
<dbReference type="EMBL" id="QXFL01000013">
    <property type="protein sequence ID" value="RIV82869.1"/>
    <property type="molecule type" value="Genomic_DNA"/>
</dbReference>
<feature type="domain" description="Type VI secretion system component TssM1 helical" evidence="5">
    <location>
        <begin position="930"/>
        <end position="1000"/>
    </location>
</feature>
<evidence type="ECO:0000259" key="2">
    <source>
        <dbReference type="Pfam" id="PF06744"/>
    </source>
</evidence>
<dbReference type="InterPro" id="IPR017731">
    <property type="entry name" value="TssM1-like"/>
</dbReference>
<dbReference type="OrthoDB" id="9758229at2"/>
<dbReference type="InterPro" id="IPR009612">
    <property type="entry name" value="IcmF-rel"/>
</dbReference>
<dbReference type="InterPro" id="IPR025743">
    <property type="entry name" value="TssM1_N"/>
</dbReference>
<feature type="transmembrane region" description="Helical" evidence="1">
    <location>
        <begin position="7"/>
        <end position="31"/>
    </location>
</feature>
<keyword evidence="1" id="KW-0472">Membrane</keyword>
<dbReference type="PANTHER" id="PTHR36153">
    <property type="entry name" value="INNER MEMBRANE PROTEIN-RELATED"/>
    <property type="match status" value="1"/>
</dbReference>
<keyword evidence="7" id="KW-1185">Reference proteome</keyword>
<dbReference type="AlphaFoldDB" id="A0A418NN08"/>
<dbReference type="NCBIfam" id="TIGR03348">
    <property type="entry name" value="VI_IcmF"/>
    <property type="match status" value="1"/>
</dbReference>
<dbReference type="CDD" id="cd00882">
    <property type="entry name" value="Ras_like_GTPase"/>
    <property type="match status" value="1"/>
</dbReference>
<dbReference type="InterPro" id="IPR027417">
    <property type="entry name" value="P-loop_NTPase"/>
</dbReference>
<dbReference type="InterPro" id="IPR053156">
    <property type="entry name" value="T6SS_TssM-like"/>
</dbReference>
<evidence type="ECO:0000313" key="7">
    <source>
        <dbReference type="Proteomes" id="UP000286576"/>
    </source>
</evidence>
<dbReference type="Pfam" id="PF14331">
    <property type="entry name" value="IcmF-related_N"/>
    <property type="match status" value="1"/>
</dbReference>